<evidence type="ECO:0000313" key="3">
    <source>
        <dbReference type="Proteomes" id="UP000238365"/>
    </source>
</evidence>
<dbReference type="SMART" id="SM00507">
    <property type="entry name" value="HNHc"/>
    <property type="match status" value="1"/>
</dbReference>
<dbReference type="Pfam" id="PF06147">
    <property type="entry name" value="DUF968"/>
    <property type="match status" value="1"/>
</dbReference>
<feature type="domain" description="HNH nuclease" evidence="1">
    <location>
        <begin position="251"/>
        <end position="300"/>
    </location>
</feature>
<proteinExistence type="predicted"/>
<dbReference type="RefSeq" id="WP_104957511.1">
    <property type="nucleotide sequence ID" value="NZ_CP026377.1"/>
</dbReference>
<dbReference type="Gene3D" id="3.30.40.190">
    <property type="match status" value="1"/>
</dbReference>
<protein>
    <recommendedName>
        <fullName evidence="1">HNH nuclease domain-containing protein</fullName>
    </recommendedName>
</protein>
<gene>
    <name evidence="2" type="ORF">C2E15_11635</name>
</gene>
<dbReference type="Proteomes" id="UP000238365">
    <property type="component" value="Chromosome"/>
</dbReference>
<keyword evidence="3" id="KW-1185">Reference proteome</keyword>
<dbReference type="AlphaFoldDB" id="A0A2L0IGH3"/>
<dbReference type="CDD" id="cd00085">
    <property type="entry name" value="HNHc"/>
    <property type="match status" value="1"/>
</dbReference>
<accession>A0A2L0IGH3</accession>
<dbReference type="EMBL" id="CP026377">
    <property type="protein sequence ID" value="AUX93665.1"/>
    <property type="molecule type" value="Genomic_DNA"/>
</dbReference>
<name>A0A2L0IGH3_9GAMM</name>
<evidence type="ECO:0000313" key="2">
    <source>
        <dbReference type="EMBL" id="AUX93665.1"/>
    </source>
</evidence>
<dbReference type="KEGG" id="pgz:C2E15_11635"/>
<reference evidence="2 3" key="1">
    <citation type="submission" date="2018-01" db="EMBL/GenBank/DDBJ databases">
        <title>Complete and assembled Genome of Pantoea gaviniae DSM22758T.</title>
        <authorList>
            <person name="Stevens M.J.A."/>
            <person name="Zurfluh K."/>
            <person name="Stephan R."/>
        </authorList>
    </citation>
    <scope>NUCLEOTIDE SEQUENCE [LARGE SCALE GENOMIC DNA]</scope>
    <source>
        <strain evidence="2 3">DSM 22758</strain>
    </source>
</reference>
<dbReference type="InterPro" id="IPR003615">
    <property type="entry name" value="HNH_nuc"/>
</dbReference>
<dbReference type="InterPro" id="IPR010373">
    <property type="entry name" value="DUF968"/>
</dbReference>
<organism evidence="2 3">
    <name type="scientific">Mixta gaviniae</name>
    <dbReference type="NCBI Taxonomy" id="665914"/>
    <lineage>
        <taxon>Bacteria</taxon>
        <taxon>Pseudomonadati</taxon>
        <taxon>Pseudomonadota</taxon>
        <taxon>Gammaproteobacteria</taxon>
        <taxon>Enterobacterales</taxon>
        <taxon>Erwiniaceae</taxon>
        <taxon>Mixta</taxon>
    </lineage>
</organism>
<evidence type="ECO:0000259" key="1">
    <source>
        <dbReference type="SMART" id="SM00507"/>
    </source>
</evidence>
<sequence>MRALLTPDVAPKTGIVILKPGAELLPMFRTRVLIMTPPHSMEDLPSGRLADGGQPLLDEKPLINFFTAERVIRAAGGRRALEDWVATLNTCQWQAGGDYHPHHQTTLRTESGAVCLCYSHDNQFRDIAVPERLEETAKLNVAAWVIRTACHDMGLGEEHPLTWPELCWWASLKEAIDLIPDMAARRVLRLPVEKASTGPKKEAFIIPEPDAVGMLRNASVEVKRILALNVDPESPESFMLRPRRRRWENESYTRWVKAQNCACCGMPADDPHHIIGHGQGGMGTKAHDLFVIPLCRAHHDELHADMQAFEEQYGSQLALLFRFMDHAIAVGVTGTGKK</sequence>